<name>A0A0F9F3W3_9ZZZZ</name>
<feature type="non-terminal residue" evidence="1">
    <location>
        <position position="97"/>
    </location>
</feature>
<reference evidence="1" key="1">
    <citation type="journal article" date="2015" name="Nature">
        <title>Complex archaea that bridge the gap between prokaryotes and eukaryotes.</title>
        <authorList>
            <person name="Spang A."/>
            <person name="Saw J.H."/>
            <person name="Jorgensen S.L."/>
            <person name="Zaremba-Niedzwiedzka K."/>
            <person name="Martijn J."/>
            <person name="Lind A.E."/>
            <person name="van Eijk R."/>
            <person name="Schleper C."/>
            <person name="Guy L."/>
            <person name="Ettema T.J."/>
        </authorList>
    </citation>
    <scope>NUCLEOTIDE SEQUENCE</scope>
</reference>
<organism evidence="1">
    <name type="scientific">marine sediment metagenome</name>
    <dbReference type="NCBI Taxonomy" id="412755"/>
    <lineage>
        <taxon>unclassified sequences</taxon>
        <taxon>metagenomes</taxon>
        <taxon>ecological metagenomes</taxon>
    </lineage>
</organism>
<comment type="caution">
    <text evidence="1">The sequence shown here is derived from an EMBL/GenBank/DDBJ whole genome shotgun (WGS) entry which is preliminary data.</text>
</comment>
<dbReference type="AlphaFoldDB" id="A0A0F9F3W3"/>
<sequence>MKRGIGIVGVLLVLGMVLSEPVNATPTSVVYFDTADPMVEPGEIISVSIFSTEPTVSIRMDRISDADFGMASNLYLNPGYDWAAVFNKGTAINSSGI</sequence>
<evidence type="ECO:0000313" key="1">
    <source>
        <dbReference type="EMBL" id="KKL81124.1"/>
    </source>
</evidence>
<dbReference type="EMBL" id="LAZR01022655">
    <property type="protein sequence ID" value="KKL81124.1"/>
    <property type="molecule type" value="Genomic_DNA"/>
</dbReference>
<proteinExistence type="predicted"/>
<protein>
    <submittedName>
        <fullName evidence="1">Uncharacterized protein</fullName>
    </submittedName>
</protein>
<accession>A0A0F9F3W3</accession>
<gene>
    <name evidence="1" type="ORF">LCGC14_1997930</name>
</gene>